<comment type="subunit">
    <text evidence="2">Homodimer.</text>
</comment>
<dbReference type="PANTHER" id="PTHR47779:SF1">
    <property type="entry name" value="SYNTHASE (CCG-9), PUTATIVE (AFU_ORTHOLOGUE AFUA_3G12100)-RELATED"/>
    <property type="match status" value="1"/>
</dbReference>
<dbReference type="OMA" id="NAAAWMY"/>
<dbReference type="EMBL" id="MSZS01000006">
    <property type="protein sequence ID" value="PKX92228.1"/>
    <property type="molecule type" value="Genomic_DNA"/>
</dbReference>
<evidence type="ECO:0000256" key="6">
    <source>
        <dbReference type="ARBA" id="ARBA00023277"/>
    </source>
</evidence>
<dbReference type="AlphaFoldDB" id="A0A2I1C3P8"/>
<dbReference type="InterPro" id="IPR049438">
    <property type="entry name" value="TreT_GT1"/>
</dbReference>
<sequence length="706" mass="79273">MAGDDKLSFRRRSSVHQQRRLSVDFKKNSWAAPPSGTVYAGLSVLFTDDGHATIALAIRDATYLLEFIQEKVPRKDDKPLFQAISDFVVHQLQNFSEKHLEKFIGLAMPQHLAEECPGLCSRLWAELDVIPLVLPEEKRKENEPSKQPLPTYPGWETRSLDEQAESMGRKCVRLFGPENIPLLQVGFLGLVEVDTAFHVRLTDLDDFKATVRPRTWNAVEHWASDLKQRNIKIAFFSATPQGGGVALMRHALVRFSYSLGTDIKWYVPKPRPGVFRITKTNHNILQGVSNPGERCTEEDWAGVTDWIQENARRYWLIPGGPLRAPSEGGADIIIMDDPQMPALIPIAKEMAPDRPVIFRSHIQIRSDLIAKPDTPQAEAWGRMWGLIKQADLFISHPVSSFVPKNVPKEMVGYMGASTDWLDGLNKNMRDWDMAYYGRVFNAACRNSGMPLINVPEGETLKPLALTMTDEYIVQIARFDPSKGIFDVVESYEKFYNRLTAALPDKKPPKLLICGHGSIDDPDGSLIYDAVVSHIEHNIPYLIEQISILRLGPSDQVLNALMSKAKVALQLSTREGFEVKVSEAVHKGTPVIATRAGGIPLQVENNKSGFLVDVGDTDAVAEYLFKLFTDEELYEEMSRYGIKNVCDEVSTVGNGLNWLYLASKMSKHEPVKPNGRFINDMAREEAGFPYEPNESRLTRAVEVENMG</sequence>
<proteinExistence type="inferred from homology"/>
<comment type="similarity">
    <text evidence="1">Belongs to the glycosyltransferase group 1 family. Glycosyltransferase 4 subfamily.</text>
</comment>
<reference evidence="10" key="1">
    <citation type="journal article" date="2018" name="Proc. Natl. Acad. Sci. U.S.A.">
        <title>Linking secondary metabolites to gene clusters through genome sequencing of six diverse Aspergillus species.</title>
        <authorList>
            <person name="Kaerboelling I."/>
            <person name="Vesth T.C."/>
            <person name="Frisvad J.C."/>
            <person name="Nybo J.L."/>
            <person name="Theobald S."/>
            <person name="Kuo A."/>
            <person name="Bowyer P."/>
            <person name="Matsuda Y."/>
            <person name="Mondo S."/>
            <person name="Lyhne E.K."/>
            <person name="Kogle M.E."/>
            <person name="Clum A."/>
            <person name="Lipzen A."/>
            <person name="Salamov A."/>
            <person name="Ngan C.Y."/>
            <person name="Daum C."/>
            <person name="Chiniquy J."/>
            <person name="Barry K."/>
            <person name="LaButti K."/>
            <person name="Haridas S."/>
            <person name="Simmons B.A."/>
            <person name="Magnuson J.K."/>
            <person name="Mortensen U.H."/>
            <person name="Larsen T.O."/>
            <person name="Grigoriev I.V."/>
            <person name="Baker S.E."/>
            <person name="Andersen M.R."/>
        </authorList>
    </citation>
    <scope>NUCLEOTIDE SEQUENCE [LARGE SCALE GENOMIC DNA]</scope>
    <source>
        <strain evidence="10">IBT 16806</strain>
    </source>
</reference>
<feature type="domain" description="Glycosyl transferase family 1" evidence="7">
    <location>
        <begin position="462"/>
        <end position="642"/>
    </location>
</feature>
<evidence type="ECO:0000256" key="5">
    <source>
        <dbReference type="ARBA" id="ARBA00022679"/>
    </source>
</evidence>
<protein>
    <submittedName>
        <fullName evidence="9">Putative trehalose synthase (Ccg-9)</fullName>
    </submittedName>
</protein>
<evidence type="ECO:0000313" key="9">
    <source>
        <dbReference type="EMBL" id="PKX92228.1"/>
    </source>
</evidence>
<keyword evidence="3" id="KW-0313">Glucose metabolism</keyword>
<keyword evidence="5" id="KW-0808">Transferase</keyword>
<dbReference type="Gene3D" id="3.40.50.2000">
    <property type="entry name" value="Glycogen Phosphorylase B"/>
    <property type="match status" value="2"/>
</dbReference>
<dbReference type="GO" id="GO:0016757">
    <property type="term" value="F:glycosyltransferase activity"/>
    <property type="evidence" value="ECO:0007669"/>
    <property type="project" value="UniProtKB-KW"/>
</dbReference>
<keyword evidence="6" id="KW-0119">Carbohydrate metabolism</keyword>
<accession>A0A2I1C3P8</accession>
<evidence type="ECO:0000256" key="4">
    <source>
        <dbReference type="ARBA" id="ARBA00022676"/>
    </source>
</evidence>
<evidence type="ECO:0000256" key="3">
    <source>
        <dbReference type="ARBA" id="ARBA00022526"/>
    </source>
</evidence>
<dbReference type="VEuPathDB" id="FungiDB:P174DRAFT_373999"/>
<evidence type="ECO:0000256" key="1">
    <source>
        <dbReference type="ARBA" id="ARBA00009481"/>
    </source>
</evidence>
<dbReference type="STRING" id="1392255.A0A2I1C3P8"/>
<name>A0A2I1C3P8_ASPN1</name>
<gene>
    <name evidence="9" type="ORF">P174DRAFT_373999</name>
</gene>
<dbReference type="Pfam" id="PF00534">
    <property type="entry name" value="Glycos_transf_1"/>
    <property type="match status" value="1"/>
</dbReference>
<dbReference type="OrthoDB" id="937291at2759"/>
<comment type="caution">
    <text evidence="9">The sequence shown here is derived from an EMBL/GenBank/DDBJ whole genome shotgun (WGS) entry which is preliminary data.</text>
</comment>
<evidence type="ECO:0000256" key="2">
    <source>
        <dbReference type="ARBA" id="ARBA00011738"/>
    </source>
</evidence>
<dbReference type="InterPro" id="IPR001296">
    <property type="entry name" value="Glyco_trans_1"/>
</dbReference>
<keyword evidence="4" id="KW-0328">Glycosyltransferase</keyword>
<feature type="domain" description="Trehalose synthase N-terminal" evidence="8">
    <location>
        <begin position="236"/>
        <end position="397"/>
    </location>
</feature>
<evidence type="ECO:0000259" key="8">
    <source>
        <dbReference type="Pfam" id="PF21269"/>
    </source>
</evidence>
<dbReference type="RefSeq" id="XP_024680823.1">
    <property type="nucleotide sequence ID" value="XM_024822548.1"/>
</dbReference>
<evidence type="ECO:0000313" key="10">
    <source>
        <dbReference type="Proteomes" id="UP000234474"/>
    </source>
</evidence>
<dbReference type="SUPFAM" id="SSF53756">
    <property type="entry name" value="UDP-Glycosyltransferase/glycogen phosphorylase"/>
    <property type="match status" value="1"/>
</dbReference>
<keyword evidence="10" id="KW-1185">Reference proteome</keyword>
<dbReference type="PANTHER" id="PTHR47779">
    <property type="entry name" value="SYNTHASE (CCG-9), PUTATIVE (AFU_ORTHOLOGUE AFUA_3G12100)-RELATED"/>
    <property type="match status" value="1"/>
</dbReference>
<dbReference type="InterPro" id="IPR052078">
    <property type="entry name" value="Trehalose_Metab_GTase"/>
</dbReference>
<evidence type="ECO:0000259" key="7">
    <source>
        <dbReference type="Pfam" id="PF00534"/>
    </source>
</evidence>
<dbReference type="GeneID" id="36529874"/>
<dbReference type="GO" id="GO:0006006">
    <property type="term" value="P:glucose metabolic process"/>
    <property type="evidence" value="ECO:0007669"/>
    <property type="project" value="UniProtKB-KW"/>
</dbReference>
<dbReference type="Pfam" id="PF21269">
    <property type="entry name" value="TreT_GT1"/>
    <property type="match status" value="1"/>
</dbReference>
<dbReference type="Proteomes" id="UP000234474">
    <property type="component" value="Unassembled WGS sequence"/>
</dbReference>
<organism evidence="9 10">
    <name type="scientific">Aspergillus novofumigatus (strain IBT 16806)</name>
    <dbReference type="NCBI Taxonomy" id="1392255"/>
    <lineage>
        <taxon>Eukaryota</taxon>
        <taxon>Fungi</taxon>
        <taxon>Dikarya</taxon>
        <taxon>Ascomycota</taxon>
        <taxon>Pezizomycotina</taxon>
        <taxon>Eurotiomycetes</taxon>
        <taxon>Eurotiomycetidae</taxon>
        <taxon>Eurotiales</taxon>
        <taxon>Aspergillaceae</taxon>
        <taxon>Aspergillus</taxon>
        <taxon>Aspergillus subgen. Fumigati</taxon>
    </lineage>
</organism>